<dbReference type="Pfam" id="PF07734">
    <property type="entry name" value="FBA_1"/>
    <property type="match status" value="1"/>
</dbReference>
<dbReference type="OrthoDB" id="5319261at2759"/>
<name>A0A6D2K2Y2_9BRAS</name>
<dbReference type="PANTHER" id="PTHR31672:SF13">
    <property type="entry name" value="F-BOX PROTEIN CPR30-LIKE"/>
    <property type="match status" value="1"/>
</dbReference>
<dbReference type="InterPro" id="IPR006527">
    <property type="entry name" value="F-box-assoc_dom_typ1"/>
</dbReference>
<dbReference type="PANTHER" id="PTHR31672">
    <property type="entry name" value="BNACNNG10540D PROTEIN"/>
    <property type="match status" value="1"/>
</dbReference>
<dbReference type="InterPro" id="IPR050796">
    <property type="entry name" value="SCF_F-box_component"/>
</dbReference>
<keyword evidence="3" id="KW-1185">Reference proteome</keyword>
<evidence type="ECO:0000259" key="1">
    <source>
        <dbReference type="Pfam" id="PF07734"/>
    </source>
</evidence>
<dbReference type="SUPFAM" id="SSF50965">
    <property type="entry name" value="Galactose oxidase, central domain"/>
    <property type="match status" value="1"/>
</dbReference>
<reference evidence="2" key="1">
    <citation type="submission" date="2020-01" db="EMBL/GenBank/DDBJ databases">
        <authorList>
            <person name="Mishra B."/>
        </authorList>
    </citation>
    <scope>NUCLEOTIDE SEQUENCE [LARGE SCALE GENOMIC DNA]</scope>
</reference>
<evidence type="ECO:0000313" key="2">
    <source>
        <dbReference type="EMBL" id="CAA7046972.1"/>
    </source>
</evidence>
<proteinExistence type="predicted"/>
<dbReference type="AlphaFoldDB" id="A0A6D2K2Y2"/>
<organism evidence="2 3">
    <name type="scientific">Microthlaspi erraticum</name>
    <dbReference type="NCBI Taxonomy" id="1685480"/>
    <lineage>
        <taxon>Eukaryota</taxon>
        <taxon>Viridiplantae</taxon>
        <taxon>Streptophyta</taxon>
        <taxon>Embryophyta</taxon>
        <taxon>Tracheophyta</taxon>
        <taxon>Spermatophyta</taxon>
        <taxon>Magnoliopsida</taxon>
        <taxon>eudicotyledons</taxon>
        <taxon>Gunneridae</taxon>
        <taxon>Pentapetalae</taxon>
        <taxon>rosids</taxon>
        <taxon>malvids</taxon>
        <taxon>Brassicales</taxon>
        <taxon>Brassicaceae</taxon>
        <taxon>Coluteocarpeae</taxon>
        <taxon>Microthlaspi</taxon>
    </lineage>
</organism>
<feature type="domain" description="F-box associated beta-propeller type 1" evidence="1">
    <location>
        <begin position="15"/>
        <end position="147"/>
    </location>
</feature>
<dbReference type="NCBIfam" id="TIGR01640">
    <property type="entry name" value="F_box_assoc_1"/>
    <property type="match status" value="1"/>
</dbReference>
<protein>
    <recommendedName>
        <fullName evidence="1">F-box associated beta-propeller type 1 domain-containing protein</fullName>
    </recommendedName>
</protein>
<gene>
    <name evidence="2" type="ORF">MERR_LOCUS34207</name>
</gene>
<sequence>MCFSYWEIGQKDPVVDIRVLDVQTGEWKKLSGRPPYVVNAGSKSVYMNGSIYWLHIDKVHFEKCFKILALDLQTEEFHNVSIPAIWVNCDTQIVNLEDRLTIAKTKVGPPNWRLEIWSMDTCQEQWSNTYSISLVSVSIRSWEPNWFTPMAVSKQGDLVFHDNHKRLFNYYPETDEIRCLSKDTCVITSYLETLVPLPIKPSHQIPDPDSKIKISRCRLFSKESGSWILKVLQRNEFRILEVLFASLVVAGYILSPL</sequence>
<dbReference type="InterPro" id="IPR017451">
    <property type="entry name" value="F-box-assoc_interact_dom"/>
</dbReference>
<dbReference type="Proteomes" id="UP000467841">
    <property type="component" value="Unassembled WGS sequence"/>
</dbReference>
<evidence type="ECO:0000313" key="3">
    <source>
        <dbReference type="Proteomes" id="UP000467841"/>
    </source>
</evidence>
<dbReference type="InterPro" id="IPR011043">
    <property type="entry name" value="Gal_Oxase/kelch_b-propeller"/>
</dbReference>
<comment type="caution">
    <text evidence="2">The sequence shown here is derived from an EMBL/GenBank/DDBJ whole genome shotgun (WGS) entry which is preliminary data.</text>
</comment>
<accession>A0A6D2K2Y2</accession>
<dbReference type="EMBL" id="CACVBM020001362">
    <property type="protein sequence ID" value="CAA7046972.1"/>
    <property type="molecule type" value="Genomic_DNA"/>
</dbReference>